<organism evidence="1 2">
    <name type="scientific">Pseudorhizobium tarimense</name>
    <dbReference type="NCBI Taxonomy" id="1079109"/>
    <lineage>
        <taxon>Bacteria</taxon>
        <taxon>Pseudomonadati</taxon>
        <taxon>Pseudomonadota</taxon>
        <taxon>Alphaproteobacteria</taxon>
        <taxon>Hyphomicrobiales</taxon>
        <taxon>Rhizobiaceae</taxon>
        <taxon>Rhizobium/Agrobacterium group</taxon>
        <taxon>Pseudorhizobium</taxon>
    </lineage>
</organism>
<comment type="caution">
    <text evidence="1">The sequence shown here is derived from an EMBL/GenBank/DDBJ whole genome shotgun (WGS) entry which is preliminary data.</text>
</comment>
<evidence type="ECO:0000313" key="2">
    <source>
        <dbReference type="Proteomes" id="UP001549031"/>
    </source>
</evidence>
<keyword evidence="1" id="KW-0238">DNA-binding</keyword>
<sequence>MIPKGPHILAVDREYLVAMEAERVLLDAFACRVRIAMPHDYSLALSQDRFDLLLIDANVAEDNDPQLLIDAKARGAGLVFTTLANDAMDALPQFKGSATVAKPFRDEDLIRAVTDTLSFPKPEAEY</sequence>
<accession>A0ABV2HDE0</accession>
<gene>
    <name evidence="1" type="ORF">ABID21_004697</name>
</gene>
<name>A0ABV2HDE0_9HYPH</name>
<dbReference type="SUPFAM" id="SSF52172">
    <property type="entry name" value="CheY-like"/>
    <property type="match status" value="1"/>
</dbReference>
<dbReference type="RefSeq" id="WP_247246233.1">
    <property type="nucleotide sequence ID" value="NZ_JALJRA010000028.1"/>
</dbReference>
<protein>
    <submittedName>
        <fullName evidence="1">DNA-binding NtrC family response regulator</fullName>
    </submittedName>
</protein>
<proteinExistence type="predicted"/>
<reference evidence="1 2" key="1">
    <citation type="submission" date="2024-06" db="EMBL/GenBank/DDBJ databases">
        <title>Genomic Encyclopedia of Type Strains, Phase IV (KMG-IV): sequencing the most valuable type-strain genomes for metagenomic binning, comparative biology and taxonomic classification.</title>
        <authorList>
            <person name="Goeker M."/>
        </authorList>
    </citation>
    <scope>NUCLEOTIDE SEQUENCE [LARGE SCALE GENOMIC DNA]</scope>
    <source>
        <strain evidence="1 2">DSM 105042</strain>
    </source>
</reference>
<dbReference type="GO" id="GO:0003677">
    <property type="term" value="F:DNA binding"/>
    <property type="evidence" value="ECO:0007669"/>
    <property type="project" value="UniProtKB-KW"/>
</dbReference>
<dbReference type="Proteomes" id="UP001549031">
    <property type="component" value="Unassembled WGS sequence"/>
</dbReference>
<dbReference type="InterPro" id="IPR011006">
    <property type="entry name" value="CheY-like_superfamily"/>
</dbReference>
<dbReference type="EMBL" id="JBEPLJ010000027">
    <property type="protein sequence ID" value="MET3588561.1"/>
    <property type="molecule type" value="Genomic_DNA"/>
</dbReference>
<keyword evidence="2" id="KW-1185">Reference proteome</keyword>
<dbReference type="Gene3D" id="3.40.50.2300">
    <property type="match status" value="1"/>
</dbReference>
<evidence type="ECO:0000313" key="1">
    <source>
        <dbReference type="EMBL" id="MET3588561.1"/>
    </source>
</evidence>